<evidence type="ECO:0000313" key="4">
    <source>
        <dbReference type="Proteomes" id="UP000294887"/>
    </source>
</evidence>
<keyword evidence="4" id="KW-1185">Reference proteome</keyword>
<protein>
    <submittedName>
        <fullName evidence="3">Putative cupin superfamily protein</fullName>
    </submittedName>
</protein>
<dbReference type="Gene3D" id="2.60.120.10">
    <property type="entry name" value="Jelly Rolls"/>
    <property type="match status" value="1"/>
</dbReference>
<dbReference type="Pfam" id="PF07883">
    <property type="entry name" value="Cupin_2"/>
    <property type="match status" value="1"/>
</dbReference>
<proteinExistence type="predicted"/>
<accession>A0A4R1EUH1</accession>
<gene>
    <name evidence="3" type="ORF">EV695_3308</name>
</gene>
<keyword evidence="1" id="KW-0479">Metal-binding</keyword>
<dbReference type="InterPro" id="IPR013096">
    <property type="entry name" value="Cupin_2"/>
</dbReference>
<dbReference type="SUPFAM" id="SSF51182">
    <property type="entry name" value="RmlC-like cupins"/>
    <property type="match status" value="1"/>
</dbReference>
<sequence length="172" mass="19506">MSNITDNTRKYLLTASDIEALEGQEITHFLNPNAIRLNKSLGDAVGMSQMGVHMIAVEPDRDSTEFHKHQYEEECIYILEGSGELTIEQDTYTVTKGDFIGFPANEVAHSLFNNSNETLVCLVMGQRLKHDIGDYPNQNKRIYRHNGKAEVVEYENIAYPKTHAGRKESDEK</sequence>
<organism evidence="3 4">
    <name type="scientific">Cocleimonas flava</name>
    <dbReference type="NCBI Taxonomy" id="634765"/>
    <lineage>
        <taxon>Bacteria</taxon>
        <taxon>Pseudomonadati</taxon>
        <taxon>Pseudomonadota</taxon>
        <taxon>Gammaproteobacteria</taxon>
        <taxon>Thiotrichales</taxon>
        <taxon>Thiotrichaceae</taxon>
        <taxon>Cocleimonas</taxon>
    </lineage>
</organism>
<dbReference type="InterPro" id="IPR011051">
    <property type="entry name" value="RmlC_Cupin_sf"/>
</dbReference>
<name>A0A4R1EUH1_9GAMM</name>
<dbReference type="InterPro" id="IPR014710">
    <property type="entry name" value="RmlC-like_jellyroll"/>
</dbReference>
<dbReference type="EMBL" id="SMFQ01000004">
    <property type="protein sequence ID" value="TCJ85337.1"/>
    <property type="molecule type" value="Genomic_DNA"/>
</dbReference>
<dbReference type="PANTHER" id="PTHR35848">
    <property type="entry name" value="OXALATE-BINDING PROTEIN"/>
    <property type="match status" value="1"/>
</dbReference>
<dbReference type="AlphaFoldDB" id="A0A4R1EUH1"/>
<comment type="caution">
    <text evidence="3">The sequence shown here is derived from an EMBL/GenBank/DDBJ whole genome shotgun (WGS) entry which is preliminary data.</text>
</comment>
<dbReference type="RefSeq" id="WP_207907117.1">
    <property type="nucleotide sequence ID" value="NZ_BAAAFU010000001.1"/>
</dbReference>
<dbReference type="CDD" id="cd02224">
    <property type="entry name" value="cupin_SPO2919-like"/>
    <property type="match status" value="1"/>
</dbReference>
<evidence type="ECO:0000256" key="1">
    <source>
        <dbReference type="ARBA" id="ARBA00022723"/>
    </source>
</evidence>
<feature type="domain" description="Cupin type-2" evidence="2">
    <location>
        <begin position="55"/>
        <end position="124"/>
    </location>
</feature>
<reference evidence="3 4" key="1">
    <citation type="submission" date="2019-03" db="EMBL/GenBank/DDBJ databases">
        <title>Genomic Encyclopedia of Type Strains, Phase IV (KMG-IV): sequencing the most valuable type-strain genomes for metagenomic binning, comparative biology and taxonomic classification.</title>
        <authorList>
            <person name="Goeker M."/>
        </authorList>
    </citation>
    <scope>NUCLEOTIDE SEQUENCE [LARGE SCALE GENOMIC DNA]</scope>
    <source>
        <strain evidence="3 4">DSM 24830</strain>
    </source>
</reference>
<dbReference type="GO" id="GO:0046872">
    <property type="term" value="F:metal ion binding"/>
    <property type="evidence" value="ECO:0007669"/>
    <property type="project" value="UniProtKB-KW"/>
</dbReference>
<evidence type="ECO:0000313" key="3">
    <source>
        <dbReference type="EMBL" id="TCJ85337.1"/>
    </source>
</evidence>
<dbReference type="InterPro" id="IPR051610">
    <property type="entry name" value="GPI/OXD"/>
</dbReference>
<evidence type="ECO:0000259" key="2">
    <source>
        <dbReference type="Pfam" id="PF07883"/>
    </source>
</evidence>
<dbReference type="Proteomes" id="UP000294887">
    <property type="component" value="Unassembled WGS sequence"/>
</dbReference>